<reference evidence="1 2" key="1">
    <citation type="submission" date="2019-03" db="EMBL/GenBank/DDBJ databases">
        <authorList>
            <person name="Yang Y."/>
        </authorList>
    </citation>
    <scope>NUCLEOTIDE SEQUENCE [LARGE SCALE GENOMIC DNA]</scope>
    <source>
        <strain evidence="1 2">ASL-1</strain>
    </source>
</reference>
<dbReference type="Proteomes" id="UP000297776">
    <property type="component" value="Unassembled WGS sequence"/>
</dbReference>
<name>A0A4Y8LGH7_9BACL</name>
<proteinExistence type="predicted"/>
<comment type="caution">
    <text evidence="1">The sequence shown here is derived from an EMBL/GenBank/DDBJ whole genome shotgun (WGS) entry which is preliminary data.</text>
</comment>
<dbReference type="AlphaFoldDB" id="A0A4Y8LGH7"/>
<gene>
    <name evidence="1" type="ORF">E2626_09315</name>
</gene>
<sequence length="159" mass="17989">MKKIILIAAAIIVLAVIWFFFFRTYEVAEDIFEGVSVQEIEEATVMVSYPDGIDVGVPGPRDLTESEIESLKTAMQNTKVRRSDAFDTFSSFADREIVFTARIKVDEGVYETNSYAIQYTSTENLFQFGGEGPGIRSAWKYKAVDGTLEELFMSFEIFQ</sequence>
<evidence type="ECO:0000313" key="2">
    <source>
        <dbReference type="Proteomes" id="UP000297776"/>
    </source>
</evidence>
<evidence type="ECO:0000313" key="1">
    <source>
        <dbReference type="EMBL" id="TFE01756.1"/>
    </source>
</evidence>
<dbReference type="RefSeq" id="WP_134381471.1">
    <property type="nucleotide sequence ID" value="NZ_SORX01000004.1"/>
</dbReference>
<protein>
    <submittedName>
        <fullName evidence="1">Uncharacterized protein</fullName>
    </submittedName>
</protein>
<accession>A0A4Y8LGH7</accession>
<dbReference type="EMBL" id="SORX01000004">
    <property type="protein sequence ID" value="TFE01756.1"/>
    <property type="molecule type" value="Genomic_DNA"/>
</dbReference>
<organism evidence="1 2">
    <name type="scientific">Jeotgalibacillus salarius</name>
    <dbReference type="NCBI Taxonomy" id="546023"/>
    <lineage>
        <taxon>Bacteria</taxon>
        <taxon>Bacillati</taxon>
        <taxon>Bacillota</taxon>
        <taxon>Bacilli</taxon>
        <taxon>Bacillales</taxon>
        <taxon>Caryophanaceae</taxon>
        <taxon>Jeotgalibacillus</taxon>
    </lineage>
</organism>
<keyword evidence="2" id="KW-1185">Reference proteome</keyword>